<sequence>MDLNRTRVKASEEGAILGSADVAEEVLVNGKAAVTFPEMTLGSTTLAVMVLVVNEGAIPALAKWAESLLCWYELVQLL</sequence>
<protein>
    <submittedName>
        <fullName evidence="1">Uncharacterized protein</fullName>
    </submittedName>
</protein>
<keyword evidence="2" id="KW-1185">Reference proteome</keyword>
<dbReference type="Proteomes" id="UP001066276">
    <property type="component" value="Chromosome 4_1"/>
</dbReference>
<dbReference type="AlphaFoldDB" id="A0AAV7T1H5"/>
<organism evidence="1 2">
    <name type="scientific">Pleurodeles waltl</name>
    <name type="common">Iberian ribbed newt</name>
    <dbReference type="NCBI Taxonomy" id="8319"/>
    <lineage>
        <taxon>Eukaryota</taxon>
        <taxon>Metazoa</taxon>
        <taxon>Chordata</taxon>
        <taxon>Craniata</taxon>
        <taxon>Vertebrata</taxon>
        <taxon>Euteleostomi</taxon>
        <taxon>Amphibia</taxon>
        <taxon>Batrachia</taxon>
        <taxon>Caudata</taxon>
        <taxon>Salamandroidea</taxon>
        <taxon>Salamandridae</taxon>
        <taxon>Pleurodelinae</taxon>
        <taxon>Pleurodeles</taxon>
    </lineage>
</organism>
<evidence type="ECO:0000313" key="1">
    <source>
        <dbReference type="EMBL" id="KAJ1170278.1"/>
    </source>
</evidence>
<dbReference type="EMBL" id="JANPWB010000007">
    <property type="protein sequence ID" value="KAJ1170278.1"/>
    <property type="molecule type" value="Genomic_DNA"/>
</dbReference>
<name>A0AAV7T1H5_PLEWA</name>
<comment type="caution">
    <text evidence="1">The sequence shown here is derived from an EMBL/GenBank/DDBJ whole genome shotgun (WGS) entry which is preliminary data.</text>
</comment>
<gene>
    <name evidence="1" type="ORF">NDU88_002157</name>
</gene>
<evidence type="ECO:0000313" key="2">
    <source>
        <dbReference type="Proteomes" id="UP001066276"/>
    </source>
</evidence>
<reference evidence="1" key="1">
    <citation type="journal article" date="2022" name="bioRxiv">
        <title>Sequencing and chromosome-scale assembly of the giantPleurodeles waltlgenome.</title>
        <authorList>
            <person name="Brown T."/>
            <person name="Elewa A."/>
            <person name="Iarovenko S."/>
            <person name="Subramanian E."/>
            <person name="Araus A.J."/>
            <person name="Petzold A."/>
            <person name="Susuki M."/>
            <person name="Suzuki K.-i.T."/>
            <person name="Hayashi T."/>
            <person name="Toyoda A."/>
            <person name="Oliveira C."/>
            <person name="Osipova E."/>
            <person name="Leigh N.D."/>
            <person name="Simon A."/>
            <person name="Yun M.H."/>
        </authorList>
    </citation>
    <scope>NUCLEOTIDE SEQUENCE</scope>
    <source>
        <strain evidence="1">20211129_DDA</strain>
        <tissue evidence="1">Liver</tissue>
    </source>
</reference>
<accession>A0AAV7T1H5</accession>
<proteinExistence type="predicted"/>